<dbReference type="InterPro" id="IPR012338">
    <property type="entry name" value="Beta-lactam/transpept-like"/>
</dbReference>
<dbReference type="EMBL" id="WJHE01001582">
    <property type="protein sequence ID" value="MST35283.1"/>
    <property type="molecule type" value="Genomic_DNA"/>
</dbReference>
<evidence type="ECO:0000259" key="2">
    <source>
        <dbReference type="Pfam" id="PF00144"/>
    </source>
</evidence>
<keyword evidence="1 3" id="KW-0378">Hydrolase</keyword>
<gene>
    <name evidence="3" type="ORF">GHK86_21445</name>
</gene>
<comment type="caution">
    <text evidence="3">The sequence shown here is derived from an EMBL/GenBank/DDBJ whole genome shotgun (WGS) entry which is preliminary data.</text>
</comment>
<proteinExistence type="predicted"/>
<reference evidence="3 4" key="1">
    <citation type="submission" date="2019-11" db="EMBL/GenBank/DDBJ databases">
        <title>Acidiferrimicrobium australis gen. nov., sp. nov., an acidophilic and obligately heterotrophic, member of the Actinobacteria that catalyses dissimilatory oxido- reduction of iron isolated from metal-rich acidic water in Chile.</title>
        <authorList>
            <person name="Gonzalez D."/>
            <person name="Huber K."/>
            <person name="Hedrich S."/>
            <person name="Rojas-Villalobos C."/>
            <person name="Quatrini R."/>
            <person name="Dinamarca M.A."/>
            <person name="Schwarz A."/>
            <person name="Canales C."/>
            <person name="Nancucheo I."/>
        </authorList>
    </citation>
    <scope>NUCLEOTIDE SEQUENCE [LARGE SCALE GENOMIC DNA]</scope>
    <source>
        <strain evidence="3 4">USS-CCA1</strain>
    </source>
</reference>
<feature type="non-terminal residue" evidence="3">
    <location>
        <position position="104"/>
    </location>
</feature>
<feature type="non-terminal residue" evidence="3">
    <location>
        <position position="1"/>
    </location>
</feature>
<dbReference type="PANTHER" id="PTHR43283">
    <property type="entry name" value="BETA-LACTAMASE-RELATED"/>
    <property type="match status" value="1"/>
</dbReference>
<name>A0ABW9R015_9ACTN</name>
<dbReference type="GO" id="GO:0016787">
    <property type="term" value="F:hydrolase activity"/>
    <property type="evidence" value="ECO:0007669"/>
    <property type="project" value="UniProtKB-KW"/>
</dbReference>
<dbReference type="InterPro" id="IPR050789">
    <property type="entry name" value="Diverse_Enzym_Activities"/>
</dbReference>
<accession>A0ABW9R015</accession>
<evidence type="ECO:0000256" key="1">
    <source>
        <dbReference type="ARBA" id="ARBA00022801"/>
    </source>
</evidence>
<dbReference type="InterPro" id="IPR001466">
    <property type="entry name" value="Beta-lactam-related"/>
</dbReference>
<dbReference type="Pfam" id="PF00144">
    <property type="entry name" value="Beta-lactamase"/>
    <property type="match status" value="1"/>
</dbReference>
<dbReference type="Gene3D" id="3.40.710.10">
    <property type="entry name" value="DD-peptidase/beta-lactamase superfamily"/>
    <property type="match status" value="1"/>
</dbReference>
<keyword evidence="4" id="KW-1185">Reference proteome</keyword>
<sequence>VPGAVVTAGGAATPAQRWVAGCADTTPGVARPTTIDTRFDLASLTKVVATTVLVLGLVAEERLALGDPVARRLPGAAGGHPGVTVERLLTHTAGLPATVRLWEE</sequence>
<evidence type="ECO:0000313" key="4">
    <source>
        <dbReference type="Proteomes" id="UP000437736"/>
    </source>
</evidence>
<dbReference type="PANTHER" id="PTHR43283:SF11">
    <property type="entry name" value="BETA-LACTAMASE-RELATED DOMAIN-CONTAINING PROTEIN"/>
    <property type="match status" value="1"/>
</dbReference>
<dbReference type="SUPFAM" id="SSF56601">
    <property type="entry name" value="beta-lactamase/transpeptidase-like"/>
    <property type="match status" value="1"/>
</dbReference>
<dbReference type="Proteomes" id="UP000437736">
    <property type="component" value="Unassembled WGS sequence"/>
</dbReference>
<organism evidence="3 4">
    <name type="scientific">Acidiferrimicrobium australe</name>
    <dbReference type="NCBI Taxonomy" id="2664430"/>
    <lineage>
        <taxon>Bacteria</taxon>
        <taxon>Bacillati</taxon>
        <taxon>Actinomycetota</taxon>
        <taxon>Acidimicrobiia</taxon>
        <taxon>Acidimicrobiales</taxon>
        <taxon>Acidimicrobiaceae</taxon>
        <taxon>Acidiferrimicrobium</taxon>
    </lineage>
</organism>
<evidence type="ECO:0000313" key="3">
    <source>
        <dbReference type="EMBL" id="MST35283.1"/>
    </source>
</evidence>
<protein>
    <submittedName>
        <fullName evidence="3">Serine hydrolase</fullName>
    </submittedName>
</protein>
<feature type="domain" description="Beta-lactamase-related" evidence="2">
    <location>
        <begin position="2"/>
        <end position="98"/>
    </location>
</feature>